<dbReference type="AlphaFoldDB" id="A0A3T0SZZ2"/>
<evidence type="ECO:0000313" key="2">
    <source>
        <dbReference type="EMBL" id="AZZ51879.1"/>
    </source>
</evidence>
<dbReference type="RefSeq" id="WP_127886765.1">
    <property type="nucleotide sequence ID" value="NZ_CP028137.1"/>
</dbReference>
<feature type="domain" description="FAD-binding" evidence="1">
    <location>
        <begin position="8"/>
        <end position="344"/>
    </location>
</feature>
<dbReference type="Gene3D" id="3.30.9.10">
    <property type="entry name" value="D-Amino Acid Oxidase, subunit A, domain 2"/>
    <property type="match status" value="1"/>
</dbReference>
<dbReference type="Gene3D" id="3.50.50.60">
    <property type="entry name" value="FAD/NAD(P)-binding domain"/>
    <property type="match status" value="1"/>
</dbReference>
<accession>A0A3T0SZZ2</accession>
<dbReference type="PRINTS" id="PR00420">
    <property type="entry name" value="RNGMNOXGNASE"/>
</dbReference>
<dbReference type="InterPro" id="IPR036188">
    <property type="entry name" value="FAD/NAD-bd_sf"/>
</dbReference>
<dbReference type="PANTHER" id="PTHR46865:SF2">
    <property type="entry name" value="MONOOXYGENASE"/>
    <property type="match status" value="1"/>
</dbReference>
<dbReference type="Proteomes" id="UP000285317">
    <property type="component" value="Chromosome"/>
</dbReference>
<dbReference type="SUPFAM" id="SSF51905">
    <property type="entry name" value="FAD/NAD(P)-binding domain"/>
    <property type="match status" value="1"/>
</dbReference>
<name>A0A3T0SZZ2_9MICO</name>
<dbReference type="GO" id="GO:0004497">
    <property type="term" value="F:monooxygenase activity"/>
    <property type="evidence" value="ECO:0007669"/>
    <property type="project" value="UniProtKB-KW"/>
</dbReference>
<dbReference type="PANTHER" id="PTHR46865">
    <property type="entry name" value="OXIDOREDUCTASE-RELATED"/>
    <property type="match status" value="1"/>
</dbReference>
<gene>
    <name evidence="2" type="ORF">C1I64_07330</name>
</gene>
<sequence length="375" mass="41103">MNAHRQRRVLISGASFAGLATALWMRRLGYEVTIVEIGSGLKRGGTPVDIRDDTIAIVERMGLLEQISAKALAPRVTEFTTPEGDLIARIDPEPPAADAVGDGYEIHRDDLLDVLAAATEGEVEMLWSNSIASLHELDEESLRVTFRDGTERNFSLVFGCDGNHSTVRRLHFGQEALYSHFLQTYFSIATLDSLIIAPQTTRITTSPGVTMLVNSYDSTTELVLGFRSEKEIPYDHHDEEEQKSILREHLLQAGPPFSDHVDQALDVETFYFDKLSQIKMPAWTSGHVALVGDAGYCASPAAGMGGSLAIIGATALFDAFRAADGDVEQAFAAYEQALRPVVDEIQHNAEHIGVSSYFPATEEQIRARNSMLLGH</sequence>
<protein>
    <submittedName>
        <fullName evidence="2">FAD-binding monooxygenase</fullName>
    </submittedName>
</protein>
<proteinExistence type="predicted"/>
<dbReference type="KEGG" id="rfs:C1I64_07330"/>
<evidence type="ECO:0000313" key="3">
    <source>
        <dbReference type="Proteomes" id="UP000285317"/>
    </source>
</evidence>
<dbReference type="GO" id="GO:0071949">
    <property type="term" value="F:FAD binding"/>
    <property type="evidence" value="ECO:0007669"/>
    <property type="project" value="InterPro"/>
</dbReference>
<evidence type="ECO:0000259" key="1">
    <source>
        <dbReference type="Pfam" id="PF01494"/>
    </source>
</evidence>
<reference evidence="2 3" key="1">
    <citation type="submission" date="2018-03" db="EMBL/GenBank/DDBJ databases">
        <title>Bacteriophage NCPPB3778 and a type I-E CRISPR drive the evolution of the US Biological Select Agent, Rathayibacter toxicus.</title>
        <authorList>
            <person name="Davis E.W.II."/>
            <person name="Tabima J.F."/>
            <person name="Weisberg A.J."/>
            <person name="Dantas Lopes L."/>
            <person name="Wiseman M.S."/>
            <person name="Wiseman M.S."/>
            <person name="Pupko T."/>
            <person name="Belcher M.S."/>
            <person name="Sechler A.J."/>
            <person name="Tancos M.A."/>
            <person name="Schroeder B.K."/>
            <person name="Murray T.D."/>
            <person name="Luster D.G."/>
            <person name="Schneider W.L."/>
            <person name="Rogers E."/>
            <person name="Andreote F.D."/>
            <person name="Grunwald N.J."/>
            <person name="Putnam M.L."/>
            <person name="Chang J.H."/>
        </authorList>
    </citation>
    <scope>NUCLEOTIDE SEQUENCE [LARGE SCALE GENOMIC DNA]</scope>
    <source>
        <strain evidence="2 3">DSM 15932</strain>
    </source>
</reference>
<dbReference type="EMBL" id="CP028137">
    <property type="protein sequence ID" value="AZZ51879.1"/>
    <property type="molecule type" value="Genomic_DNA"/>
</dbReference>
<keyword evidence="2" id="KW-0560">Oxidoreductase</keyword>
<organism evidence="2 3">
    <name type="scientific">Rathayibacter festucae DSM 15932</name>
    <dbReference type="NCBI Taxonomy" id="1328866"/>
    <lineage>
        <taxon>Bacteria</taxon>
        <taxon>Bacillati</taxon>
        <taxon>Actinomycetota</taxon>
        <taxon>Actinomycetes</taxon>
        <taxon>Micrococcales</taxon>
        <taxon>Microbacteriaceae</taxon>
        <taxon>Rathayibacter</taxon>
    </lineage>
</organism>
<dbReference type="InterPro" id="IPR002938">
    <property type="entry name" value="FAD-bd"/>
</dbReference>
<keyword evidence="2" id="KW-0503">Monooxygenase</keyword>
<dbReference type="InterPro" id="IPR051704">
    <property type="entry name" value="FAD_aromatic-hydroxylase"/>
</dbReference>
<dbReference type="Pfam" id="PF01494">
    <property type="entry name" value="FAD_binding_3"/>
    <property type="match status" value="1"/>
</dbReference>